<dbReference type="OrthoDB" id="307209at2"/>
<keyword evidence="2" id="KW-1185">Reference proteome</keyword>
<dbReference type="Pfam" id="PF10117">
    <property type="entry name" value="McrBC"/>
    <property type="match status" value="1"/>
</dbReference>
<accession>A0A2S9JRW7</accession>
<evidence type="ECO:0000313" key="2">
    <source>
        <dbReference type="Proteomes" id="UP000238642"/>
    </source>
</evidence>
<proteinExistence type="predicted"/>
<dbReference type="InterPro" id="IPR019292">
    <property type="entry name" value="McrC"/>
</dbReference>
<name>A0A2S9JRW7_9SPHI</name>
<sequence length="78" mass="9334">MEIKYNWDEDIDVIETYTEYTYLQNLEIYQGDKNVLALMFDMNMLWEKFVFKSLQRNAPAGFEVCDQDPDQEAVNFCC</sequence>
<evidence type="ECO:0000313" key="1">
    <source>
        <dbReference type="EMBL" id="PRD56032.1"/>
    </source>
</evidence>
<gene>
    <name evidence="1" type="ORF">C5749_01710</name>
</gene>
<protein>
    <submittedName>
        <fullName evidence="1">Uncharacterized protein</fullName>
    </submittedName>
</protein>
<dbReference type="RefSeq" id="WP_105722445.1">
    <property type="nucleotide sequence ID" value="NZ_PVBS01000001.1"/>
</dbReference>
<dbReference type="EMBL" id="PVBS01000001">
    <property type="protein sequence ID" value="PRD56032.1"/>
    <property type="molecule type" value="Genomic_DNA"/>
</dbReference>
<reference evidence="1 2" key="1">
    <citation type="submission" date="2018-02" db="EMBL/GenBank/DDBJ databases">
        <title>The draft genome of Sphingobacterium gobiense H7.</title>
        <authorList>
            <person name="Li L."/>
            <person name="Liu L."/>
            <person name="Zhang X."/>
            <person name="Wang T."/>
            <person name="Liang L."/>
        </authorList>
    </citation>
    <scope>NUCLEOTIDE SEQUENCE [LARGE SCALE GENOMIC DNA]</scope>
    <source>
        <strain evidence="1 2">ACCC 05757</strain>
    </source>
</reference>
<comment type="caution">
    <text evidence="1">The sequence shown here is derived from an EMBL/GenBank/DDBJ whole genome shotgun (WGS) entry which is preliminary data.</text>
</comment>
<dbReference type="AlphaFoldDB" id="A0A2S9JRW7"/>
<dbReference type="Proteomes" id="UP000238642">
    <property type="component" value="Unassembled WGS sequence"/>
</dbReference>
<organism evidence="1 2">
    <name type="scientific">Sphingobacterium gobiense</name>
    <dbReference type="NCBI Taxonomy" id="1382456"/>
    <lineage>
        <taxon>Bacteria</taxon>
        <taxon>Pseudomonadati</taxon>
        <taxon>Bacteroidota</taxon>
        <taxon>Sphingobacteriia</taxon>
        <taxon>Sphingobacteriales</taxon>
        <taxon>Sphingobacteriaceae</taxon>
        <taxon>Sphingobacterium</taxon>
    </lineage>
</organism>